<dbReference type="GeneID" id="34523831"/>
<sequence>MNHKAQASQASAIKIKQQNKLKAKKQYSKKTMEQQKAQKQREASFIPFDKESTLLLVGEGDFSFAKSIVEKGYLLPENLIATSFDASITELKLKYPNSFEENYQYLVDAGVKIFFQIDATNLIRSFKLSKHTPWKKQLGKEWAHKFLNNIMFNFPHTGKGVKDQDRNIRDHQELVFGYFDSAKQLFNLVNSYIKQAKTTHTQGYDLGEQTNGKGTGLDDICGKIIISTFSGEPYSSWEIKTLAKDNDLQLDRSCKFEWSNYSSYHHKRTNSEQDTTKPAEMRDARIYIFKEYDRTRKTTSRTKEDRD</sequence>
<proteinExistence type="predicted"/>
<dbReference type="AlphaFoldDB" id="J7S3U7"/>
<dbReference type="GO" id="GO:0070475">
    <property type="term" value="P:rRNA base methylation"/>
    <property type="evidence" value="ECO:0007669"/>
    <property type="project" value="EnsemblFungi"/>
</dbReference>
<keyword evidence="3" id="KW-1185">Reference proteome</keyword>
<name>J7S3U7_HUIN7</name>
<dbReference type="PANTHER" id="PTHR11538:SF26">
    <property type="entry name" value="FERREDOXIN-FOLD ANTICODON-BINDING DOMAIN-CONTAINING PROTEIN 1"/>
    <property type="match status" value="1"/>
</dbReference>
<organism evidence="2 3">
    <name type="scientific">Huiozyma naganishii (strain ATCC MYA-139 / BCRC 22969 / CBS 8797 / KCTC 17520 / NBRC 10181 / NCYC 3082 / Yp74L-3)</name>
    <name type="common">Yeast</name>
    <name type="synonym">Kazachstania naganishii</name>
    <dbReference type="NCBI Taxonomy" id="1071383"/>
    <lineage>
        <taxon>Eukaryota</taxon>
        <taxon>Fungi</taxon>
        <taxon>Dikarya</taxon>
        <taxon>Ascomycota</taxon>
        <taxon>Saccharomycotina</taxon>
        <taxon>Saccharomycetes</taxon>
        <taxon>Saccharomycetales</taxon>
        <taxon>Saccharomycetaceae</taxon>
        <taxon>Huiozyma</taxon>
    </lineage>
</organism>
<feature type="domain" description="25S rRNA (uridine-N(3))-methyltransferase BMT5-like" evidence="1">
    <location>
        <begin position="55"/>
        <end position="268"/>
    </location>
</feature>
<evidence type="ECO:0000313" key="3">
    <source>
        <dbReference type="Proteomes" id="UP000006310"/>
    </source>
</evidence>
<dbReference type="GO" id="GO:0070042">
    <property type="term" value="F:rRNA (uridine-N3-)-methyltransferase activity"/>
    <property type="evidence" value="ECO:0007669"/>
    <property type="project" value="EnsemblFungi"/>
</dbReference>
<dbReference type="Proteomes" id="UP000006310">
    <property type="component" value="Chromosome 1"/>
</dbReference>
<dbReference type="GO" id="GO:0005730">
    <property type="term" value="C:nucleolus"/>
    <property type="evidence" value="ECO:0007669"/>
    <property type="project" value="EnsemblFungi"/>
</dbReference>
<dbReference type="InterPro" id="IPR019446">
    <property type="entry name" value="BMT5-like"/>
</dbReference>
<evidence type="ECO:0000313" key="2">
    <source>
        <dbReference type="EMBL" id="CCK68196.1"/>
    </source>
</evidence>
<dbReference type="GO" id="GO:0005737">
    <property type="term" value="C:cytoplasm"/>
    <property type="evidence" value="ECO:0007669"/>
    <property type="project" value="TreeGrafter"/>
</dbReference>
<dbReference type="RefSeq" id="XP_022462442.1">
    <property type="nucleotide sequence ID" value="XM_022609618.1"/>
</dbReference>
<reference evidence="2 3" key="1">
    <citation type="journal article" date="2011" name="Proc. Natl. Acad. Sci. U.S.A.">
        <title>Evolutionary erosion of yeast sex chromosomes by mating-type switching accidents.</title>
        <authorList>
            <person name="Gordon J.L."/>
            <person name="Armisen D."/>
            <person name="Proux-Wera E."/>
            <person name="Oheigeartaigh S.S."/>
            <person name="Byrne K.P."/>
            <person name="Wolfe K.H."/>
        </authorList>
    </citation>
    <scope>NUCLEOTIDE SEQUENCE [LARGE SCALE GENOMIC DNA]</scope>
    <source>
        <strain evidence="3">ATCC MYA-139 / BCRC 22969 / CBS 8797 / CCRC 22969 / KCTC 17520 / NBRC 10181 / NCYC 3082</strain>
    </source>
</reference>
<dbReference type="Pfam" id="PF10354">
    <property type="entry name" value="BMT5-like"/>
    <property type="match status" value="1"/>
</dbReference>
<dbReference type="OrthoDB" id="273345at2759"/>
<protein>
    <recommendedName>
        <fullName evidence="1">25S rRNA (uridine-N(3))-methyltransferase BMT5-like domain-containing protein</fullName>
    </recommendedName>
</protein>
<evidence type="ECO:0000259" key="1">
    <source>
        <dbReference type="Pfam" id="PF10354"/>
    </source>
</evidence>
<dbReference type="PANTHER" id="PTHR11538">
    <property type="entry name" value="PHENYLALANYL-TRNA SYNTHETASE"/>
    <property type="match status" value="1"/>
</dbReference>
<dbReference type="HOGENOM" id="CLU_035438_0_1_1"/>
<dbReference type="EMBL" id="HE978314">
    <property type="protein sequence ID" value="CCK68196.1"/>
    <property type="molecule type" value="Genomic_DNA"/>
</dbReference>
<gene>
    <name evidence="2" type="primary">KNAG0A05300</name>
    <name evidence="2" type="ordered locus">KNAG_0A05300</name>
</gene>
<accession>J7S3U7</accession>
<dbReference type="KEGG" id="kng:KNAG_0A05300"/>
<dbReference type="STRING" id="1071383.J7S3U7"/>
<reference evidence="3" key="2">
    <citation type="submission" date="2012-08" db="EMBL/GenBank/DDBJ databases">
        <title>Genome sequence of Kazachstania naganishii.</title>
        <authorList>
            <person name="Gordon J.L."/>
            <person name="Armisen D."/>
            <person name="Proux-Wera E."/>
            <person name="OhEigeartaigh S.S."/>
            <person name="Byrne K.P."/>
            <person name="Wolfe K.H."/>
        </authorList>
    </citation>
    <scope>NUCLEOTIDE SEQUENCE [LARGE SCALE GENOMIC DNA]</scope>
    <source>
        <strain evidence="3">ATCC MYA-139 / BCRC 22969 / CBS 8797 / CCRC 22969 / KCTC 17520 / NBRC 10181 / NCYC 3082</strain>
    </source>
</reference>
<dbReference type="eggNOG" id="KOG4174">
    <property type="taxonomic scope" value="Eukaryota"/>
</dbReference>
<dbReference type="OMA" id="YPGYKHA"/>